<dbReference type="EMBL" id="CAMAPF010000015">
    <property type="protein sequence ID" value="CAH9068449.1"/>
    <property type="molecule type" value="Genomic_DNA"/>
</dbReference>
<evidence type="ECO:0000313" key="2">
    <source>
        <dbReference type="Proteomes" id="UP001152523"/>
    </source>
</evidence>
<dbReference type="Proteomes" id="UP001152523">
    <property type="component" value="Unassembled WGS sequence"/>
</dbReference>
<gene>
    <name evidence="1" type="ORF">CEPIT_LOCUS2750</name>
</gene>
<accession>A0AAV0C7U6</accession>
<dbReference type="EMBL" id="CAMAPF010000015">
    <property type="protein sequence ID" value="CAH9068452.1"/>
    <property type="molecule type" value="Genomic_DNA"/>
</dbReference>
<organism evidence="1 2">
    <name type="scientific">Cuscuta epithymum</name>
    <dbReference type="NCBI Taxonomy" id="186058"/>
    <lineage>
        <taxon>Eukaryota</taxon>
        <taxon>Viridiplantae</taxon>
        <taxon>Streptophyta</taxon>
        <taxon>Embryophyta</taxon>
        <taxon>Tracheophyta</taxon>
        <taxon>Spermatophyta</taxon>
        <taxon>Magnoliopsida</taxon>
        <taxon>eudicotyledons</taxon>
        <taxon>Gunneridae</taxon>
        <taxon>Pentapetalae</taxon>
        <taxon>asterids</taxon>
        <taxon>lamiids</taxon>
        <taxon>Solanales</taxon>
        <taxon>Convolvulaceae</taxon>
        <taxon>Cuscuteae</taxon>
        <taxon>Cuscuta</taxon>
        <taxon>Cuscuta subgen. Cuscuta</taxon>
    </lineage>
</organism>
<name>A0AAV0C7U6_9ASTE</name>
<keyword evidence="2" id="KW-1185">Reference proteome</keyword>
<proteinExistence type="predicted"/>
<dbReference type="AlphaFoldDB" id="A0AAV0C7U6"/>
<evidence type="ECO:0000313" key="1">
    <source>
        <dbReference type="EMBL" id="CAH9068449.1"/>
    </source>
</evidence>
<comment type="caution">
    <text evidence="1">The sequence shown here is derived from an EMBL/GenBank/DDBJ whole genome shotgun (WGS) entry which is preliminary data.</text>
</comment>
<protein>
    <submittedName>
        <fullName evidence="1">Uncharacterized protein</fullName>
    </submittedName>
</protein>
<reference evidence="1" key="1">
    <citation type="submission" date="2022-07" db="EMBL/GenBank/DDBJ databases">
        <authorList>
            <person name="Macas J."/>
            <person name="Novak P."/>
            <person name="Neumann P."/>
        </authorList>
    </citation>
    <scope>NUCLEOTIDE SEQUENCE</scope>
</reference>
<sequence>MAESSSDLCMHGDLNGVVVEDSEDSSGWADSVRETDILADLVPVSEGVEKMKRPKRLRTNRRGESSNESWIDIYLRPVDTTNVGYVPLATAHADPDPKVQERLENLASMWLPLYKKSR</sequence>